<dbReference type="PANTHER" id="PTHR35487">
    <property type="entry name" value="DUF3824 DOMAIN-CONTAINING PROTEIN"/>
    <property type="match status" value="1"/>
</dbReference>
<dbReference type="GeneID" id="63765497"/>
<dbReference type="AlphaFoldDB" id="A0A1L9TGA8"/>
<keyword evidence="4" id="KW-1185">Reference proteome</keyword>
<feature type="compositionally biased region" description="Basic and acidic residues" evidence="1">
    <location>
        <begin position="360"/>
        <end position="374"/>
    </location>
</feature>
<dbReference type="STRING" id="1036612.A0A1L9TGA8"/>
<feature type="compositionally biased region" description="Basic residues" evidence="1">
    <location>
        <begin position="459"/>
        <end position="469"/>
    </location>
</feature>
<evidence type="ECO:0000259" key="2">
    <source>
        <dbReference type="Pfam" id="PF12868"/>
    </source>
</evidence>
<dbReference type="RefSeq" id="XP_040702270.1">
    <property type="nucleotide sequence ID" value="XM_040849424.1"/>
</dbReference>
<dbReference type="Proteomes" id="UP000184356">
    <property type="component" value="Unassembled WGS sequence"/>
</dbReference>
<reference evidence="4" key="1">
    <citation type="journal article" date="2017" name="Genome Biol.">
        <title>Comparative genomics reveals high biological diversity and specific adaptations in the industrially and medically important fungal genus Aspergillus.</title>
        <authorList>
            <person name="de Vries R.P."/>
            <person name="Riley R."/>
            <person name="Wiebenga A."/>
            <person name="Aguilar-Osorio G."/>
            <person name="Amillis S."/>
            <person name="Uchima C.A."/>
            <person name="Anderluh G."/>
            <person name="Asadollahi M."/>
            <person name="Askin M."/>
            <person name="Barry K."/>
            <person name="Battaglia E."/>
            <person name="Bayram O."/>
            <person name="Benocci T."/>
            <person name="Braus-Stromeyer S.A."/>
            <person name="Caldana C."/>
            <person name="Canovas D."/>
            <person name="Cerqueira G.C."/>
            <person name="Chen F."/>
            <person name="Chen W."/>
            <person name="Choi C."/>
            <person name="Clum A."/>
            <person name="Dos Santos R.A."/>
            <person name="Damasio A.R."/>
            <person name="Diallinas G."/>
            <person name="Emri T."/>
            <person name="Fekete E."/>
            <person name="Flipphi M."/>
            <person name="Freyberg S."/>
            <person name="Gallo A."/>
            <person name="Gournas C."/>
            <person name="Habgood R."/>
            <person name="Hainaut M."/>
            <person name="Harispe M.L."/>
            <person name="Henrissat B."/>
            <person name="Hilden K.S."/>
            <person name="Hope R."/>
            <person name="Hossain A."/>
            <person name="Karabika E."/>
            <person name="Karaffa L."/>
            <person name="Karanyi Z."/>
            <person name="Krasevec N."/>
            <person name="Kuo A."/>
            <person name="Kusch H."/>
            <person name="LaButti K."/>
            <person name="Lagendijk E.L."/>
            <person name="Lapidus A."/>
            <person name="Levasseur A."/>
            <person name="Lindquist E."/>
            <person name="Lipzen A."/>
            <person name="Logrieco A.F."/>
            <person name="MacCabe A."/>
            <person name="Maekelae M.R."/>
            <person name="Malavazi I."/>
            <person name="Melin P."/>
            <person name="Meyer V."/>
            <person name="Mielnichuk N."/>
            <person name="Miskei M."/>
            <person name="Molnar A.P."/>
            <person name="Mule G."/>
            <person name="Ngan C.Y."/>
            <person name="Orejas M."/>
            <person name="Orosz E."/>
            <person name="Ouedraogo J.P."/>
            <person name="Overkamp K.M."/>
            <person name="Park H.-S."/>
            <person name="Perrone G."/>
            <person name="Piumi F."/>
            <person name="Punt P.J."/>
            <person name="Ram A.F."/>
            <person name="Ramon A."/>
            <person name="Rauscher S."/>
            <person name="Record E."/>
            <person name="Riano-Pachon D.M."/>
            <person name="Robert V."/>
            <person name="Roehrig J."/>
            <person name="Ruller R."/>
            <person name="Salamov A."/>
            <person name="Salih N.S."/>
            <person name="Samson R.A."/>
            <person name="Sandor E."/>
            <person name="Sanguinetti M."/>
            <person name="Schuetze T."/>
            <person name="Sepcic K."/>
            <person name="Shelest E."/>
            <person name="Sherlock G."/>
            <person name="Sophianopoulou V."/>
            <person name="Squina F.M."/>
            <person name="Sun H."/>
            <person name="Susca A."/>
            <person name="Todd R.B."/>
            <person name="Tsang A."/>
            <person name="Unkles S.E."/>
            <person name="van de Wiele N."/>
            <person name="van Rossen-Uffink D."/>
            <person name="Oliveira J.V."/>
            <person name="Vesth T.C."/>
            <person name="Visser J."/>
            <person name="Yu J.-H."/>
            <person name="Zhou M."/>
            <person name="Andersen M.R."/>
            <person name="Archer D.B."/>
            <person name="Baker S.E."/>
            <person name="Benoit I."/>
            <person name="Brakhage A.A."/>
            <person name="Braus G.H."/>
            <person name="Fischer R."/>
            <person name="Frisvad J.C."/>
            <person name="Goldman G.H."/>
            <person name="Houbraken J."/>
            <person name="Oakley B."/>
            <person name="Pocsi I."/>
            <person name="Scazzocchio C."/>
            <person name="Seiboth B."/>
            <person name="vanKuyk P.A."/>
            <person name="Wortman J."/>
            <person name="Dyer P.S."/>
            <person name="Grigoriev I.V."/>
        </authorList>
    </citation>
    <scope>NUCLEOTIDE SEQUENCE [LARGE SCALE GENOMIC DNA]</scope>
    <source>
        <strain evidence="4">CBS 593.65</strain>
    </source>
</reference>
<feature type="region of interest" description="Disordered" evidence="1">
    <location>
        <begin position="289"/>
        <end position="344"/>
    </location>
</feature>
<feature type="compositionally biased region" description="Low complexity" evidence="1">
    <location>
        <begin position="309"/>
        <end position="321"/>
    </location>
</feature>
<feature type="compositionally biased region" description="Pro residues" evidence="1">
    <location>
        <begin position="510"/>
        <end position="528"/>
    </location>
</feature>
<gene>
    <name evidence="3" type="ORF">ASPSYDRAFT_57763</name>
</gene>
<evidence type="ECO:0000313" key="3">
    <source>
        <dbReference type="EMBL" id="OJJ58464.1"/>
    </source>
</evidence>
<dbReference type="InterPro" id="IPR024436">
    <property type="entry name" value="DUF3824"/>
</dbReference>
<sequence length="766" mass="87522">MSSYLYRDRDREDDWDEPRSGVSVKRYVIPPEDRRDRDRDYLFREDSGPSERELVIRRRTDREDPVMVQRYERDADYDRSERDYYEPRYMHPRESDYDIVHRSEVDREPAYYYHRRVREYDNDGRRLRRELSPSDSISQATRRRDDQDYSSDDSMVYIRKETKEYDDHHNRHLASGALVGVGAAEFLRSRRKKDGDEVSSGVGRVGRDVGAGALGVAAVEAASRARNYYRSKSRHRSHSFDDDRSSRHSHHHRHYSHSNSRHGRSRSRSHSRSRARTFAELGLGAAAIAVKSPDDEKRSQSQRRKHMAEAGLAGAAVAGLVERARSHSRRRSRSRSKSKVRQAIPVVAAGLGSAVAANVWDKRKDKKADEEPRRKDRRRSRSRGRPSSEMYPDPDRDSTGLIEYGDHPVHGSIPAANYYGRPPSSQGYRSDRGRTPSRSRSRARFSSSSPNSSEEDRRRRSSRHKHRNRSRDLAGAALAATGVGYAAHKYSQRRDRQREDQDGRYDSDVPPSPYDEPYSPGPYPPSPAPNASFDGRPNNYYPPPPGPGPAPMGPSAAPYNPADYPPPPNAAPPPQQYNYPPPPGPDAYAPRPRRADENVSAARNFSPPTTQSQPYDDSGLEDPSRVETPRRRRRRTRAGSEPPQSKSVAFDVNPQRNQNTGGYETDDSDTTVDAMDSGRRRRRRRRHPRRHSDRRHRSSSDQARSRRDPGNDKSAAQSNGLESDSDATIDLPDRFDRDGRLLPQPDDDPLADRVENLLKRFNRTFA</sequence>
<feature type="compositionally biased region" description="Pro residues" evidence="1">
    <location>
        <begin position="540"/>
        <end position="552"/>
    </location>
</feature>
<feature type="region of interest" description="Disordered" evidence="1">
    <location>
        <begin position="360"/>
        <end position="750"/>
    </location>
</feature>
<dbReference type="VEuPathDB" id="FungiDB:ASPSYDRAFT_57763"/>
<feature type="compositionally biased region" description="Polar residues" evidence="1">
    <location>
        <begin position="601"/>
        <end position="615"/>
    </location>
</feature>
<feature type="region of interest" description="Disordered" evidence="1">
    <location>
        <begin position="228"/>
        <end position="275"/>
    </location>
</feature>
<feature type="compositionally biased region" description="Low complexity" evidence="1">
    <location>
        <begin position="474"/>
        <end position="487"/>
    </location>
</feature>
<feature type="domain" description="DUF3824" evidence="2">
    <location>
        <begin position="465"/>
        <end position="599"/>
    </location>
</feature>
<feature type="compositionally biased region" description="Basic and acidic residues" evidence="1">
    <location>
        <begin position="1"/>
        <end position="12"/>
    </location>
</feature>
<feature type="domain" description="DUF3824" evidence="2">
    <location>
        <begin position="335"/>
        <end position="428"/>
    </location>
</feature>
<feature type="compositionally biased region" description="Basic and acidic residues" evidence="1">
    <location>
        <begin position="393"/>
        <end position="409"/>
    </location>
</feature>
<name>A0A1L9TGA8_9EURO</name>
<dbReference type="Pfam" id="PF12868">
    <property type="entry name" value="DUF3824"/>
    <property type="match status" value="3"/>
</dbReference>
<dbReference type="EMBL" id="KV878586">
    <property type="protein sequence ID" value="OJJ58464.1"/>
    <property type="molecule type" value="Genomic_DNA"/>
</dbReference>
<feature type="compositionally biased region" description="Basic and acidic residues" evidence="1">
    <location>
        <begin position="731"/>
        <end position="740"/>
    </location>
</feature>
<evidence type="ECO:0000256" key="1">
    <source>
        <dbReference type="SAM" id="MobiDB-lite"/>
    </source>
</evidence>
<feature type="compositionally biased region" description="Basic residues" evidence="1">
    <location>
        <begin position="375"/>
        <end position="384"/>
    </location>
</feature>
<dbReference type="PANTHER" id="PTHR35487:SF1">
    <property type="entry name" value="DUF3824 DOMAIN-CONTAINING PROTEIN"/>
    <property type="match status" value="1"/>
</dbReference>
<feature type="compositionally biased region" description="Basic residues" evidence="1">
    <location>
        <begin position="247"/>
        <end position="275"/>
    </location>
</feature>
<proteinExistence type="predicted"/>
<dbReference type="OrthoDB" id="3561737at2759"/>
<feature type="compositionally biased region" description="Basic residues" evidence="1">
    <location>
        <begin position="679"/>
        <end position="697"/>
    </location>
</feature>
<feature type="compositionally biased region" description="Low complexity" evidence="1">
    <location>
        <begin position="553"/>
        <end position="562"/>
    </location>
</feature>
<feature type="compositionally biased region" description="Pro residues" evidence="1">
    <location>
        <begin position="563"/>
        <end position="585"/>
    </location>
</feature>
<feature type="compositionally biased region" description="Basic and acidic residues" evidence="1">
    <location>
        <begin position="492"/>
        <end position="507"/>
    </location>
</feature>
<protein>
    <recommendedName>
        <fullName evidence="2">DUF3824 domain-containing protein</fullName>
    </recommendedName>
</protein>
<feature type="domain" description="DUF3824" evidence="2">
    <location>
        <begin position="271"/>
        <end position="303"/>
    </location>
</feature>
<accession>A0A1L9TGA8</accession>
<organism evidence="3 4">
    <name type="scientific">Aspergillus sydowii CBS 593.65</name>
    <dbReference type="NCBI Taxonomy" id="1036612"/>
    <lineage>
        <taxon>Eukaryota</taxon>
        <taxon>Fungi</taxon>
        <taxon>Dikarya</taxon>
        <taxon>Ascomycota</taxon>
        <taxon>Pezizomycotina</taxon>
        <taxon>Eurotiomycetes</taxon>
        <taxon>Eurotiomycetidae</taxon>
        <taxon>Eurotiales</taxon>
        <taxon>Aspergillaceae</taxon>
        <taxon>Aspergillus</taxon>
        <taxon>Aspergillus subgen. Nidulantes</taxon>
    </lineage>
</organism>
<feature type="compositionally biased region" description="Basic residues" evidence="1">
    <location>
        <begin position="228"/>
        <end position="237"/>
    </location>
</feature>
<evidence type="ECO:0000313" key="4">
    <source>
        <dbReference type="Proteomes" id="UP000184356"/>
    </source>
</evidence>
<feature type="region of interest" description="Disordered" evidence="1">
    <location>
        <begin position="1"/>
        <end position="28"/>
    </location>
</feature>
<feature type="compositionally biased region" description="Basic residues" evidence="1">
    <location>
        <begin position="326"/>
        <end position="340"/>
    </location>
</feature>
<feature type="region of interest" description="Disordered" evidence="1">
    <location>
        <begin position="126"/>
        <end position="153"/>
    </location>
</feature>